<accession>A0A0A8B766</accession>
<keyword evidence="3" id="KW-1185">Reference proteome</keyword>
<feature type="transmembrane region" description="Helical" evidence="1">
    <location>
        <begin position="158"/>
        <end position="182"/>
    </location>
</feature>
<proteinExistence type="predicted"/>
<dbReference type="OrthoDB" id="3173414at2"/>
<reference evidence="2 3" key="2">
    <citation type="journal article" date="2015" name="Genome Announc.">
        <title>Complete Genome Sequence of Coriobacteriaceae Strain 68-1-3, a Novel Mucus-Degrading Isolate from the Swine Intestinal Tract.</title>
        <authorList>
            <person name="Looft T."/>
            <person name="Bayles D.O."/>
            <person name="Alt D.P."/>
            <person name="Stanton T.B."/>
        </authorList>
    </citation>
    <scope>NUCLEOTIDE SEQUENCE [LARGE SCALE GENOMIC DNA]</scope>
    <source>
        <strain evidence="2 3">68-1-3</strain>
    </source>
</reference>
<dbReference type="AlphaFoldDB" id="A0A0A8B766"/>
<dbReference type="EMBL" id="CP009302">
    <property type="protein sequence ID" value="AJC12648.1"/>
    <property type="molecule type" value="Genomic_DNA"/>
</dbReference>
<organism evidence="2 3">
    <name type="scientific">Berryella intestinalis</name>
    <dbReference type="NCBI Taxonomy" id="1531429"/>
    <lineage>
        <taxon>Bacteria</taxon>
        <taxon>Bacillati</taxon>
        <taxon>Actinomycetota</taxon>
        <taxon>Coriobacteriia</taxon>
        <taxon>Eggerthellales</taxon>
        <taxon>Eggerthellaceae</taxon>
        <taxon>Berryella</taxon>
    </lineage>
</organism>
<dbReference type="RefSeq" id="WP_039690088.1">
    <property type="nucleotide sequence ID" value="NZ_CP009302.1"/>
</dbReference>
<name>A0A0A8B766_9ACTN</name>
<keyword evidence="1" id="KW-0812">Transmembrane</keyword>
<dbReference type="HOGENOM" id="CLU_094090_0_0_11"/>
<feature type="transmembrane region" description="Helical" evidence="1">
    <location>
        <begin position="99"/>
        <end position="119"/>
    </location>
</feature>
<gene>
    <name evidence="2" type="ORF">JI75_08315</name>
</gene>
<keyword evidence="1" id="KW-1133">Transmembrane helix</keyword>
<dbReference type="STRING" id="1531429.JI75_08315"/>
<evidence type="ECO:0000313" key="2">
    <source>
        <dbReference type="EMBL" id="AJC12648.1"/>
    </source>
</evidence>
<feature type="transmembrane region" description="Helical" evidence="1">
    <location>
        <begin position="75"/>
        <end position="93"/>
    </location>
</feature>
<protein>
    <submittedName>
        <fullName evidence="2">Uncharacterized protein</fullName>
    </submittedName>
</protein>
<evidence type="ECO:0000313" key="3">
    <source>
        <dbReference type="Proteomes" id="UP000031121"/>
    </source>
</evidence>
<dbReference type="Proteomes" id="UP000031121">
    <property type="component" value="Chromosome"/>
</dbReference>
<reference evidence="3" key="1">
    <citation type="submission" date="2014-08" db="EMBL/GenBank/DDBJ databases">
        <title>Coriobacteriaceae sp. complete genome.</title>
        <authorList>
            <person name="Looft T."/>
            <person name="Bayles D.O."/>
            <person name="Stanton T.B."/>
        </authorList>
    </citation>
    <scope>NUCLEOTIDE SEQUENCE [LARGE SCALE GENOMIC DNA]</scope>
    <source>
        <strain evidence="3">68-1-3</strain>
    </source>
</reference>
<sequence>MAEITTAEKRTVSVDSPSGGLSTRDLILVAVLLAAGAVLKLTVASFLTFGGMKPNFIIAMYALAIILTRPRIPQALVIGLIAGLMCQLPLLAATPLANIFSETVGGLVCGLAILVPLRFGKVDANPFATTFVTTIASGYAFVAFLSVANGIALPAALAAYSVMVVGTAVFNAILAQILVVPLRAVLKR</sequence>
<dbReference type="KEGG" id="cbac:JI75_08315"/>
<feature type="transmembrane region" description="Helical" evidence="1">
    <location>
        <begin position="131"/>
        <end position="152"/>
    </location>
</feature>
<evidence type="ECO:0000256" key="1">
    <source>
        <dbReference type="SAM" id="Phobius"/>
    </source>
</evidence>
<feature type="transmembrane region" description="Helical" evidence="1">
    <location>
        <begin position="26"/>
        <end position="46"/>
    </location>
</feature>
<keyword evidence="1" id="KW-0472">Membrane</keyword>